<name>A0A382VVR0_9ZZZZ</name>
<evidence type="ECO:0000313" key="1">
    <source>
        <dbReference type="EMBL" id="SVD50602.1"/>
    </source>
</evidence>
<proteinExistence type="predicted"/>
<dbReference type="EMBL" id="UINC01155005">
    <property type="protein sequence ID" value="SVD50602.1"/>
    <property type="molecule type" value="Genomic_DNA"/>
</dbReference>
<protein>
    <submittedName>
        <fullName evidence="1">Uncharacterized protein</fullName>
    </submittedName>
</protein>
<organism evidence="1">
    <name type="scientific">marine metagenome</name>
    <dbReference type="NCBI Taxonomy" id="408172"/>
    <lineage>
        <taxon>unclassified sequences</taxon>
        <taxon>metagenomes</taxon>
        <taxon>ecological metagenomes</taxon>
    </lineage>
</organism>
<reference evidence="1" key="1">
    <citation type="submission" date="2018-05" db="EMBL/GenBank/DDBJ databases">
        <authorList>
            <person name="Lanie J.A."/>
            <person name="Ng W.-L."/>
            <person name="Kazmierczak K.M."/>
            <person name="Andrzejewski T.M."/>
            <person name="Davidsen T.M."/>
            <person name="Wayne K.J."/>
            <person name="Tettelin H."/>
            <person name="Glass J.I."/>
            <person name="Rusch D."/>
            <person name="Podicherti R."/>
            <person name="Tsui H.-C.T."/>
            <person name="Winkler M.E."/>
        </authorList>
    </citation>
    <scope>NUCLEOTIDE SEQUENCE</scope>
</reference>
<feature type="non-terminal residue" evidence="1">
    <location>
        <position position="1"/>
    </location>
</feature>
<dbReference type="AlphaFoldDB" id="A0A382VVR0"/>
<feature type="non-terminal residue" evidence="1">
    <location>
        <position position="23"/>
    </location>
</feature>
<sequence length="23" mass="2342">VAGGLDESSKFLVAVSTSGDRVF</sequence>
<gene>
    <name evidence="1" type="ORF">METZ01_LOCUS403456</name>
</gene>
<accession>A0A382VVR0</accession>